<dbReference type="EMBL" id="JANKHG010000018">
    <property type="protein sequence ID" value="MCR2747302.1"/>
    <property type="molecule type" value="Genomic_DNA"/>
</dbReference>
<comment type="caution">
    <text evidence="5">The sequence shown here is derived from an EMBL/GenBank/DDBJ whole genome shotgun (WGS) entry which is preliminary data.</text>
</comment>
<dbReference type="Proteomes" id="UP001165267">
    <property type="component" value="Unassembled WGS sequence"/>
</dbReference>
<dbReference type="PRINTS" id="PR00081">
    <property type="entry name" value="GDHRDH"/>
</dbReference>
<evidence type="ECO:0000313" key="6">
    <source>
        <dbReference type="Proteomes" id="UP001165267"/>
    </source>
</evidence>
<sequence>MNTTQRTALVTGASAGIGAAFARHLASEGYALLLVARRIDRLKELADALTAQYGVRCDVFAADLNDPAAPAEIMAFAQKQGIAIDVLVNNAGLSGKTAFADTPWPKLAAEIQLMVTALTELCHRVLPGMQERGWGRIVNLSSLAAFSPPGASLLYTGIKSYVLGMSQSLDMELKPQGIHVTALCPGFTRSEFHDTMGTRDSADKLPDMLWQEADDVVREGWKAVMKGKPVCVPGTVNKILAGSMRPLPVGLQYHLGNRLNPFKEG</sequence>
<dbReference type="CDD" id="cd05233">
    <property type="entry name" value="SDR_c"/>
    <property type="match status" value="1"/>
</dbReference>
<evidence type="ECO:0000259" key="4">
    <source>
        <dbReference type="SMART" id="SM00822"/>
    </source>
</evidence>
<accession>A0ABT1XM10</accession>
<keyword evidence="6" id="KW-1185">Reference proteome</keyword>
<evidence type="ECO:0000256" key="2">
    <source>
        <dbReference type="ARBA" id="ARBA00023002"/>
    </source>
</evidence>
<protein>
    <submittedName>
        <fullName evidence="5">SDR family oxidoreductase</fullName>
    </submittedName>
</protein>
<dbReference type="PANTHER" id="PTHR43086">
    <property type="entry name" value="VERY-LONG-CHAIN 3-OXOOACYL-COA REDUCTASE"/>
    <property type="match status" value="1"/>
</dbReference>
<name>A0ABT1XM10_9BURK</name>
<dbReference type="PRINTS" id="PR00080">
    <property type="entry name" value="SDRFAMILY"/>
</dbReference>
<gene>
    <name evidence="5" type="ORF">NSP04_11635</name>
</gene>
<reference evidence="5" key="1">
    <citation type="submission" date="2022-07" db="EMBL/GenBank/DDBJ databases">
        <authorList>
            <person name="Xamxidin M."/>
        </authorList>
    </citation>
    <scope>NUCLEOTIDE SEQUENCE</scope>
    <source>
        <strain evidence="5">YS8-69</strain>
    </source>
</reference>
<dbReference type="PIRSF" id="PIRSF000126">
    <property type="entry name" value="11-beta-HSD1"/>
    <property type="match status" value="1"/>
</dbReference>
<feature type="domain" description="Ketoreductase" evidence="4">
    <location>
        <begin position="6"/>
        <end position="165"/>
    </location>
</feature>
<dbReference type="InterPro" id="IPR057326">
    <property type="entry name" value="KR_dom"/>
</dbReference>
<dbReference type="InterPro" id="IPR036291">
    <property type="entry name" value="NAD(P)-bd_dom_sf"/>
</dbReference>
<dbReference type="SUPFAM" id="SSF51735">
    <property type="entry name" value="NAD(P)-binding Rossmann-fold domains"/>
    <property type="match status" value="1"/>
</dbReference>
<dbReference type="Gene3D" id="3.40.50.720">
    <property type="entry name" value="NAD(P)-binding Rossmann-like Domain"/>
    <property type="match status" value="1"/>
</dbReference>
<proteinExistence type="inferred from homology"/>
<comment type="similarity">
    <text evidence="1 3">Belongs to the short-chain dehydrogenases/reductases (SDR) family.</text>
</comment>
<dbReference type="Pfam" id="PF00106">
    <property type="entry name" value="adh_short"/>
    <property type="match status" value="1"/>
</dbReference>
<evidence type="ECO:0000256" key="3">
    <source>
        <dbReference type="RuleBase" id="RU000363"/>
    </source>
</evidence>
<organism evidence="5 6">
    <name type="scientific">Limnobacter parvus</name>
    <dbReference type="NCBI Taxonomy" id="2939690"/>
    <lineage>
        <taxon>Bacteria</taxon>
        <taxon>Pseudomonadati</taxon>
        <taxon>Pseudomonadota</taxon>
        <taxon>Betaproteobacteria</taxon>
        <taxon>Burkholderiales</taxon>
        <taxon>Burkholderiaceae</taxon>
        <taxon>Limnobacter</taxon>
    </lineage>
</organism>
<evidence type="ECO:0000313" key="5">
    <source>
        <dbReference type="EMBL" id="MCR2747302.1"/>
    </source>
</evidence>
<dbReference type="RefSeq" id="WP_257512523.1">
    <property type="nucleotide sequence ID" value="NZ_JANKHG010000018.1"/>
</dbReference>
<dbReference type="InterPro" id="IPR002347">
    <property type="entry name" value="SDR_fam"/>
</dbReference>
<evidence type="ECO:0000256" key="1">
    <source>
        <dbReference type="ARBA" id="ARBA00006484"/>
    </source>
</evidence>
<keyword evidence="2" id="KW-0560">Oxidoreductase</keyword>
<dbReference type="PANTHER" id="PTHR43086:SF3">
    <property type="entry name" value="NADP-DEPENDENT 3-HYDROXY ACID DEHYDROGENASE YDFG"/>
    <property type="match status" value="1"/>
</dbReference>
<dbReference type="SMART" id="SM00822">
    <property type="entry name" value="PKS_KR"/>
    <property type="match status" value="1"/>
</dbReference>